<sequence>MFISTFLCIEFLIYLYIYMHASPHSTVCAVSYTRAAIPSTLYTTLPTRTRIGLGPPPRLRQAVCFLLPPNSHFLCIFTANTLDFYTKQNTEAKANMRLARSEKGAEHSNAGLLFCG</sequence>
<dbReference type="AlphaFoldDB" id="A0A2M4DNJ4"/>
<keyword evidence="1" id="KW-0732">Signal</keyword>
<organism evidence="2">
    <name type="scientific">Anopheles darlingi</name>
    <name type="common">Mosquito</name>
    <dbReference type="NCBI Taxonomy" id="43151"/>
    <lineage>
        <taxon>Eukaryota</taxon>
        <taxon>Metazoa</taxon>
        <taxon>Ecdysozoa</taxon>
        <taxon>Arthropoda</taxon>
        <taxon>Hexapoda</taxon>
        <taxon>Insecta</taxon>
        <taxon>Pterygota</taxon>
        <taxon>Neoptera</taxon>
        <taxon>Endopterygota</taxon>
        <taxon>Diptera</taxon>
        <taxon>Nematocera</taxon>
        <taxon>Culicoidea</taxon>
        <taxon>Culicidae</taxon>
        <taxon>Anophelinae</taxon>
        <taxon>Anopheles</taxon>
    </lineage>
</organism>
<dbReference type="EMBL" id="GGFL01014962">
    <property type="protein sequence ID" value="MBW79140.1"/>
    <property type="molecule type" value="Transcribed_RNA"/>
</dbReference>
<evidence type="ECO:0000313" key="2">
    <source>
        <dbReference type="EMBL" id="MBW79140.1"/>
    </source>
</evidence>
<protein>
    <submittedName>
        <fullName evidence="2">Putative secreted protein</fullName>
    </submittedName>
</protein>
<proteinExistence type="predicted"/>
<evidence type="ECO:0000256" key="1">
    <source>
        <dbReference type="SAM" id="SignalP"/>
    </source>
</evidence>
<accession>A0A2M4DNJ4</accession>
<feature type="chain" id="PRO_5014617400" evidence="1">
    <location>
        <begin position="22"/>
        <end position="116"/>
    </location>
</feature>
<reference evidence="2" key="1">
    <citation type="submission" date="2018-01" db="EMBL/GenBank/DDBJ databases">
        <title>An insight into the sialome of Amazonian anophelines.</title>
        <authorList>
            <person name="Ribeiro J.M."/>
            <person name="Scarpassa V."/>
            <person name="Calvo E."/>
        </authorList>
    </citation>
    <scope>NUCLEOTIDE SEQUENCE</scope>
</reference>
<name>A0A2M4DNJ4_ANODA</name>
<feature type="signal peptide" evidence="1">
    <location>
        <begin position="1"/>
        <end position="21"/>
    </location>
</feature>